<name>A0A2G5BFF1_COERN</name>
<dbReference type="GO" id="GO:0006417">
    <property type="term" value="P:regulation of translation"/>
    <property type="evidence" value="ECO:0007669"/>
    <property type="project" value="UniProtKB-KW"/>
</dbReference>
<comment type="catalytic activity">
    <reaction evidence="1">
        <text>Exonucleolytic cleavage of poly(A) to 5'-AMP.</text>
        <dbReference type="EC" id="3.1.13.4"/>
    </reaction>
</comment>
<dbReference type="SUPFAM" id="SSF53098">
    <property type="entry name" value="Ribonuclease H-like"/>
    <property type="match status" value="1"/>
</dbReference>
<keyword evidence="16" id="KW-0804">Transcription</keyword>
<evidence type="ECO:0000256" key="6">
    <source>
        <dbReference type="ARBA" id="ARBA00022490"/>
    </source>
</evidence>
<dbReference type="OrthoDB" id="1164111at2759"/>
<dbReference type="GO" id="GO:0003723">
    <property type="term" value="F:RNA binding"/>
    <property type="evidence" value="ECO:0007669"/>
    <property type="project" value="UniProtKB-KW"/>
</dbReference>
<keyword evidence="7" id="KW-0678">Repressor</keyword>
<evidence type="ECO:0000256" key="8">
    <source>
        <dbReference type="ARBA" id="ARBA00022722"/>
    </source>
</evidence>
<accession>A0A2G5BFF1</accession>
<dbReference type="PANTHER" id="PTHR10797">
    <property type="entry name" value="CCR4-NOT TRANSCRIPTION COMPLEX SUBUNIT"/>
    <property type="match status" value="1"/>
</dbReference>
<dbReference type="GO" id="GO:0004535">
    <property type="term" value="F:poly(A)-specific ribonuclease activity"/>
    <property type="evidence" value="ECO:0007669"/>
    <property type="project" value="UniProtKB-EC"/>
</dbReference>
<gene>
    <name evidence="18" type="ORF">COEREDRAFT_80393</name>
</gene>
<evidence type="ECO:0000256" key="9">
    <source>
        <dbReference type="ARBA" id="ARBA00022723"/>
    </source>
</evidence>
<keyword evidence="8" id="KW-0540">Nuclease</keyword>
<dbReference type="InterPro" id="IPR012337">
    <property type="entry name" value="RNaseH-like_sf"/>
</dbReference>
<dbReference type="GO" id="GO:0046872">
    <property type="term" value="F:metal ion binding"/>
    <property type="evidence" value="ECO:0007669"/>
    <property type="project" value="UniProtKB-KW"/>
</dbReference>
<dbReference type="Proteomes" id="UP000242474">
    <property type="component" value="Unassembled WGS sequence"/>
</dbReference>
<dbReference type="Pfam" id="PF04857">
    <property type="entry name" value="CAF1"/>
    <property type="match status" value="2"/>
</dbReference>
<keyword evidence="15" id="KW-0943">RNA-mediated gene silencing</keyword>
<evidence type="ECO:0000256" key="3">
    <source>
        <dbReference type="ARBA" id="ARBA00004496"/>
    </source>
</evidence>
<evidence type="ECO:0000256" key="14">
    <source>
        <dbReference type="ARBA" id="ARBA00023015"/>
    </source>
</evidence>
<dbReference type="GO" id="GO:0005634">
    <property type="term" value="C:nucleus"/>
    <property type="evidence" value="ECO:0007669"/>
    <property type="project" value="UniProtKB-SubCell"/>
</dbReference>
<evidence type="ECO:0000256" key="7">
    <source>
        <dbReference type="ARBA" id="ARBA00022491"/>
    </source>
</evidence>
<reference evidence="18 19" key="1">
    <citation type="journal article" date="2015" name="Genome Biol. Evol.">
        <title>Phylogenomic analyses indicate that early fungi evolved digesting cell walls of algal ancestors of land plants.</title>
        <authorList>
            <person name="Chang Y."/>
            <person name="Wang S."/>
            <person name="Sekimoto S."/>
            <person name="Aerts A.L."/>
            <person name="Choi C."/>
            <person name="Clum A."/>
            <person name="LaButti K.M."/>
            <person name="Lindquist E.A."/>
            <person name="Yee Ngan C."/>
            <person name="Ohm R.A."/>
            <person name="Salamov A.A."/>
            <person name="Grigoriev I.V."/>
            <person name="Spatafora J.W."/>
            <person name="Berbee M.L."/>
        </authorList>
    </citation>
    <scope>NUCLEOTIDE SEQUENCE [LARGE SCALE GENOMIC DNA]</scope>
    <source>
        <strain evidence="18 19">NRRL 1564</strain>
    </source>
</reference>
<keyword evidence="14" id="KW-0805">Transcription regulation</keyword>
<protein>
    <recommendedName>
        <fullName evidence="5">poly(A)-specific ribonuclease</fullName>
        <ecNumber evidence="5">3.1.13.4</ecNumber>
    </recommendedName>
</protein>
<dbReference type="GO" id="GO:0031047">
    <property type="term" value="P:regulatory ncRNA-mediated gene silencing"/>
    <property type="evidence" value="ECO:0007669"/>
    <property type="project" value="UniProtKB-KW"/>
</dbReference>
<evidence type="ECO:0000256" key="10">
    <source>
        <dbReference type="ARBA" id="ARBA00022801"/>
    </source>
</evidence>
<evidence type="ECO:0000256" key="4">
    <source>
        <dbReference type="ARBA" id="ARBA00008372"/>
    </source>
</evidence>
<dbReference type="Gene3D" id="3.30.420.10">
    <property type="entry name" value="Ribonuclease H-like superfamily/Ribonuclease H"/>
    <property type="match status" value="1"/>
</dbReference>
<evidence type="ECO:0000256" key="11">
    <source>
        <dbReference type="ARBA" id="ARBA00022839"/>
    </source>
</evidence>
<evidence type="ECO:0000256" key="5">
    <source>
        <dbReference type="ARBA" id="ARBA00012161"/>
    </source>
</evidence>
<dbReference type="GO" id="GO:0030014">
    <property type="term" value="C:CCR4-NOT complex"/>
    <property type="evidence" value="ECO:0007669"/>
    <property type="project" value="InterPro"/>
</dbReference>
<dbReference type="InterPro" id="IPR036397">
    <property type="entry name" value="RNaseH_sf"/>
</dbReference>
<keyword evidence="6" id="KW-0963">Cytoplasm</keyword>
<comment type="subcellular location">
    <subcellularLocation>
        <location evidence="3">Cytoplasm</location>
    </subcellularLocation>
    <subcellularLocation>
        <location evidence="2">Nucleus</location>
    </subcellularLocation>
</comment>
<evidence type="ECO:0000256" key="17">
    <source>
        <dbReference type="ARBA" id="ARBA00023242"/>
    </source>
</evidence>
<organism evidence="18 19">
    <name type="scientific">Coemansia reversa (strain ATCC 12441 / NRRL 1564)</name>
    <dbReference type="NCBI Taxonomy" id="763665"/>
    <lineage>
        <taxon>Eukaryota</taxon>
        <taxon>Fungi</taxon>
        <taxon>Fungi incertae sedis</taxon>
        <taxon>Zoopagomycota</taxon>
        <taxon>Kickxellomycotina</taxon>
        <taxon>Kickxellomycetes</taxon>
        <taxon>Kickxellales</taxon>
        <taxon>Kickxellaceae</taxon>
        <taxon>Coemansia</taxon>
    </lineage>
</organism>
<proteinExistence type="inferred from homology"/>
<keyword evidence="9" id="KW-0479">Metal-binding</keyword>
<keyword evidence="12" id="KW-0810">Translation regulation</keyword>
<evidence type="ECO:0000256" key="13">
    <source>
        <dbReference type="ARBA" id="ARBA00022884"/>
    </source>
</evidence>
<dbReference type="InterPro" id="IPR006941">
    <property type="entry name" value="RNase_CAF1"/>
</dbReference>
<keyword evidence="10" id="KW-0378">Hydrolase</keyword>
<evidence type="ECO:0000256" key="15">
    <source>
        <dbReference type="ARBA" id="ARBA00023158"/>
    </source>
</evidence>
<keyword evidence="19" id="KW-1185">Reference proteome</keyword>
<evidence type="ECO:0000313" key="19">
    <source>
        <dbReference type="Proteomes" id="UP000242474"/>
    </source>
</evidence>
<dbReference type="EC" id="3.1.13.4" evidence="5"/>
<keyword evidence="13" id="KW-0694">RNA-binding</keyword>
<comment type="similarity">
    <text evidence="4">Belongs to the CAF1 family.</text>
</comment>
<evidence type="ECO:0000256" key="2">
    <source>
        <dbReference type="ARBA" id="ARBA00004123"/>
    </source>
</evidence>
<dbReference type="AlphaFoldDB" id="A0A2G5BFF1"/>
<dbReference type="GO" id="GO:0005737">
    <property type="term" value="C:cytoplasm"/>
    <property type="evidence" value="ECO:0007669"/>
    <property type="project" value="UniProtKB-SubCell"/>
</dbReference>
<keyword evidence="17" id="KW-0539">Nucleus</keyword>
<dbReference type="STRING" id="763665.A0A2G5BFF1"/>
<evidence type="ECO:0000256" key="12">
    <source>
        <dbReference type="ARBA" id="ARBA00022845"/>
    </source>
</evidence>
<dbReference type="FunFam" id="3.30.420.10:FF:000005">
    <property type="entry name" value="CCR4-NOT transcription complex subunit 7"/>
    <property type="match status" value="1"/>
</dbReference>
<evidence type="ECO:0000256" key="1">
    <source>
        <dbReference type="ARBA" id="ARBA00001663"/>
    </source>
</evidence>
<evidence type="ECO:0000313" key="18">
    <source>
        <dbReference type="EMBL" id="PIA17734.1"/>
    </source>
</evidence>
<sequence length="304" mass="34046">MAESGGTYLIRDVWESNLEEEFGLIRKLIDKYRYVAMDTEFPGVVARPIGTFNSTSDYHYQLLRCNVDLLSIIQLGITLMDENGDPPPGVCSWQFNFKFSLNTDMFAQESIDLLFNSGIDFRKNEEFGIDAFHFGELLTDSGMVLFKDVRWVSFHSGYDFGYLLKLLTCNALPDDEDGFFEVLHTFFPGIFDIKYMMRSCRMLKGGLQDVADDLEVPRIGPQHQAGSDSLLTAMTFFKLREKYFENCLDEPKYLGHLFGLGSHIFHSSSKNIANASSGSNGTAVPLTVQTTSSAATKNTAVVGA</sequence>
<keyword evidence="11" id="KW-0269">Exonuclease</keyword>
<dbReference type="EMBL" id="KZ303493">
    <property type="protein sequence ID" value="PIA17734.1"/>
    <property type="molecule type" value="Genomic_DNA"/>
</dbReference>
<dbReference type="InterPro" id="IPR039637">
    <property type="entry name" value="CNOT7/CNOT8/Pop2"/>
</dbReference>
<evidence type="ECO:0000256" key="16">
    <source>
        <dbReference type="ARBA" id="ARBA00023163"/>
    </source>
</evidence>